<dbReference type="EMBL" id="ABXA01000019">
    <property type="protein sequence ID" value="EEB36409.1"/>
    <property type="molecule type" value="Genomic_DNA"/>
</dbReference>
<reference evidence="3 4" key="2">
    <citation type="submission" date="2008-10" db="EMBL/GenBank/DDBJ databases">
        <title>Draft genome sequence of Anaerococcus hydrogenalis (DSM 7454).</title>
        <authorList>
            <person name="Sudarsanam P."/>
            <person name="Ley R."/>
            <person name="Guruge J."/>
            <person name="Turnbaugh P.J."/>
            <person name="Mahowald M."/>
            <person name="Liep D."/>
            <person name="Gordon J."/>
        </authorList>
    </citation>
    <scope>NUCLEOTIDE SEQUENCE [LARGE SCALE GENOMIC DNA]</scope>
    <source>
        <strain evidence="3 4">DSM 7454</strain>
    </source>
</reference>
<dbReference type="PROSITE" id="PS51257">
    <property type="entry name" value="PROKAR_LIPOPROTEIN"/>
    <property type="match status" value="1"/>
</dbReference>
<protein>
    <recommendedName>
        <fullName evidence="5">LPXTG-motif cell wall anchor domain protein</fullName>
    </recommendedName>
</protein>
<gene>
    <name evidence="3" type="ORF">ANHYDRO_00709</name>
</gene>
<feature type="compositionally biased region" description="Basic and acidic residues" evidence="1">
    <location>
        <begin position="107"/>
        <end position="121"/>
    </location>
</feature>
<feature type="compositionally biased region" description="Low complexity" evidence="1">
    <location>
        <begin position="203"/>
        <end position="217"/>
    </location>
</feature>
<dbReference type="AlphaFoldDB" id="B6W810"/>
<organism evidence="3 4">
    <name type="scientific">Anaerococcus hydrogenalis DSM 7454</name>
    <dbReference type="NCBI Taxonomy" id="561177"/>
    <lineage>
        <taxon>Bacteria</taxon>
        <taxon>Bacillati</taxon>
        <taxon>Bacillota</taxon>
        <taxon>Tissierellia</taxon>
        <taxon>Tissierellales</taxon>
        <taxon>Peptoniphilaceae</taxon>
        <taxon>Anaerococcus</taxon>
    </lineage>
</organism>
<feature type="compositionally biased region" description="Polar residues" evidence="1">
    <location>
        <begin position="166"/>
        <end position="176"/>
    </location>
</feature>
<dbReference type="Proteomes" id="UP000005451">
    <property type="component" value="Unassembled WGS sequence"/>
</dbReference>
<feature type="region of interest" description="Disordered" evidence="1">
    <location>
        <begin position="64"/>
        <end position="237"/>
    </location>
</feature>
<reference evidence="3 4" key="1">
    <citation type="submission" date="2008-09" db="EMBL/GenBank/DDBJ databases">
        <authorList>
            <person name="Fulton L."/>
            <person name="Clifton S."/>
            <person name="Fulton B."/>
            <person name="Xu J."/>
            <person name="Minx P."/>
            <person name="Pepin K.H."/>
            <person name="Johnson M."/>
            <person name="Thiruvilangam P."/>
            <person name="Bhonagiri V."/>
            <person name="Nash W.E."/>
            <person name="Mardis E.R."/>
            <person name="Wilson R.K."/>
        </authorList>
    </citation>
    <scope>NUCLEOTIDE SEQUENCE [LARGE SCALE GENOMIC DNA]</scope>
    <source>
        <strain evidence="3 4">DSM 7454</strain>
    </source>
</reference>
<feature type="chain" id="PRO_5002852077" description="LPXTG-motif cell wall anchor domain protein" evidence="2">
    <location>
        <begin position="33"/>
        <end position="368"/>
    </location>
</feature>
<dbReference type="RefSeq" id="WP_004813348.1">
    <property type="nucleotide sequence ID" value="NZ_ABXA01000019.1"/>
</dbReference>
<evidence type="ECO:0000256" key="2">
    <source>
        <dbReference type="SAM" id="SignalP"/>
    </source>
</evidence>
<accession>B6W810</accession>
<feature type="signal peptide" evidence="2">
    <location>
        <begin position="1"/>
        <end position="32"/>
    </location>
</feature>
<evidence type="ECO:0000313" key="4">
    <source>
        <dbReference type="Proteomes" id="UP000005451"/>
    </source>
</evidence>
<feature type="compositionally biased region" description="Basic and acidic residues" evidence="1">
    <location>
        <begin position="177"/>
        <end position="202"/>
    </location>
</feature>
<feature type="compositionally biased region" description="Polar residues" evidence="1">
    <location>
        <begin position="72"/>
        <end position="92"/>
    </location>
</feature>
<evidence type="ECO:0008006" key="5">
    <source>
        <dbReference type="Google" id="ProtNLM"/>
    </source>
</evidence>
<dbReference type="STRING" id="561177.ANHYDRO_00709"/>
<proteinExistence type="predicted"/>
<keyword evidence="2" id="KW-0732">Signal</keyword>
<name>B6W810_9FIRM</name>
<evidence type="ECO:0000313" key="3">
    <source>
        <dbReference type="EMBL" id="EEB36409.1"/>
    </source>
</evidence>
<comment type="caution">
    <text evidence="3">The sequence shown here is derived from an EMBL/GenBank/DDBJ whole genome shotgun (WGS) entry which is preliminary data.</text>
</comment>
<sequence>MKQNKNKNITKITSGALVLLLASGCYIGNSNADSEKNINEVKNAIVDPSETKSEEHNSITKALENLGANNKGIENTQETNKSNSELNTSNKNIAEKQAEETTNVEPIDPHEDSNNKDEEKQNNINKGNNKENQAENSESQASKTDQKEEKQKEAEKTEDNSKSEDNNQGNTVIKPSQSDKEEDKQNENKKPENNPKTKDENKNTNSQTNNTSKSIQNKTEVQTVPGQGDDQNSKKLKSEIAGEINNIKALVNDGTWSDESVKAAKAKITNLEAFLLKGDLKDKDLAEVKSALNDIQINVLKKKIVKETNVVKNDDKKVVSNEKSNKLSQKTVIKSNTDNVQTGVGSLSSVLLTLGSSSLALFAGKKRK</sequence>
<evidence type="ECO:0000256" key="1">
    <source>
        <dbReference type="SAM" id="MobiDB-lite"/>
    </source>
</evidence>
<feature type="compositionally biased region" description="Basic and acidic residues" evidence="1">
    <location>
        <begin position="144"/>
        <end position="165"/>
    </location>
</feature>